<evidence type="ECO:0000259" key="9">
    <source>
        <dbReference type="PROSITE" id="PS50126"/>
    </source>
</evidence>
<dbReference type="PROSITE" id="PS50126">
    <property type="entry name" value="S1"/>
    <property type="match status" value="1"/>
</dbReference>
<sequence>MPSKKEVLAFIASHGGNVGKREIARAFGLNADQKVELKTLLRDLADEGTVERDRRRLHVPGALPGVVLADIVARDGDGELIAVPVEWDGEAHGEAPRIVVQPQRQNFRSARSGGPARSSAAGLSDRVLLRISDPGDAETPATGRVIKVLEKARKQQLGIFRAAPNGGGRIVPIDKKALGRELQVPPGAEQEAQDGDLVAVELTRNRVFGLPTARVKERLGSLNTEKAVSLIAIHAHGIPNAFPEAVMKEAEAAPKASLRGREDWRELPLVTIDPPDAKDHDDAVHAVADDDAENEGGFIVTVAIADVAAYVRPGAPLDREALLRGNSVYFPDRVVPMLPERISNDLCSLRVGEDRPALAVRMTIGRDGRKRGHTFHRIMMRSAAKLAYAQAQHAVEGRTDDVTDPLVAGVLRPLYAAYACVKAARDNRQPLDLDLPERKILLKEDGTVDKVVVPQRLDAHRLIEEFMILANVAAAETLEERRTPLIYRVHDAPSLEKVSALRDFLKTIDIALPKAEQVRPAQFNRILAQVEGTEVAPLVNQVILRSQSQAEYASENYGHFGLNLRRYAHFTSPIRRYADLIVHRALVRALGLGRDGLPDEATLESLGEVAAAISVTERRAMAAERETVDRLIAHHLADRIGATFTGRVTGATRAGLFVALDDTGADGFIPAATLGADYYRYDEARQALVGERTGEMHRIGDRVEVKLVEAAPVAGALRFELLSEGTYVGRSKSRARGLKSLPAKGASRAGFEGGAGRSASDDAPGRSRATSRTKSRGKGPGKRGR</sequence>
<dbReference type="Gene3D" id="2.40.50.140">
    <property type="entry name" value="Nucleic acid-binding proteins"/>
    <property type="match status" value="1"/>
</dbReference>
<comment type="function">
    <text evidence="7">3'-5' exoribonuclease that releases 5'-nucleoside monophosphates and is involved in maturation of structured RNAs.</text>
</comment>
<comment type="similarity">
    <text evidence="7">Belongs to the RNR ribonuclease family. RNase R subfamily.</text>
</comment>
<dbReference type="SMART" id="SM00316">
    <property type="entry name" value="S1"/>
    <property type="match status" value="1"/>
</dbReference>
<dbReference type="InterPro" id="IPR003029">
    <property type="entry name" value="S1_domain"/>
</dbReference>
<keyword evidence="6 7" id="KW-0694">RNA-binding</keyword>
<dbReference type="CDD" id="cd04471">
    <property type="entry name" value="S1_RNase_R"/>
    <property type="match status" value="1"/>
</dbReference>
<dbReference type="PANTHER" id="PTHR23355:SF9">
    <property type="entry name" value="DIS3-LIKE EXONUCLEASE 2"/>
    <property type="match status" value="1"/>
</dbReference>
<dbReference type="EMBL" id="RCTF01000003">
    <property type="protein sequence ID" value="RLP80630.1"/>
    <property type="molecule type" value="Genomic_DNA"/>
</dbReference>
<dbReference type="AlphaFoldDB" id="A0A3L7ALM9"/>
<reference evidence="10 11" key="1">
    <citation type="submission" date="2018-10" db="EMBL/GenBank/DDBJ databases">
        <title>Xanthobacter tagetidis genome sequencing and assembly.</title>
        <authorList>
            <person name="Maclea K.S."/>
            <person name="Goen A.E."/>
            <person name="Fatima S.A."/>
        </authorList>
    </citation>
    <scope>NUCLEOTIDE SEQUENCE [LARGE SCALE GENOMIC DNA]</scope>
    <source>
        <strain evidence="10 11">ATCC 700314</strain>
    </source>
</reference>
<gene>
    <name evidence="7 10" type="primary">rnr</name>
    <name evidence="10" type="ORF">D9R14_05225</name>
</gene>
<dbReference type="GO" id="GO:0006402">
    <property type="term" value="P:mRNA catabolic process"/>
    <property type="evidence" value="ECO:0007669"/>
    <property type="project" value="TreeGrafter"/>
</dbReference>
<comment type="subcellular location">
    <subcellularLocation>
        <location evidence="7">Cytoplasm</location>
    </subcellularLocation>
</comment>
<evidence type="ECO:0000256" key="7">
    <source>
        <dbReference type="HAMAP-Rule" id="MF_01895"/>
    </source>
</evidence>
<dbReference type="Pfam" id="PF00773">
    <property type="entry name" value="RNB"/>
    <property type="match status" value="1"/>
</dbReference>
<keyword evidence="3 7" id="KW-0540">Nuclease</keyword>
<feature type="region of interest" description="Disordered" evidence="8">
    <location>
        <begin position="733"/>
        <end position="785"/>
    </location>
</feature>
<protein>
    <recommendedName>
        <fullName evidence="7">Ribonuclease R</fullName>
        <shortName evidence="7">RNase R</shortName>
        <ecNumber evidence="7">3.1.13.1</ecNumber>
    </recommendedName>
</protein>
<dbReference type="OrthoDB" id="9764149at2"/>
<dbReference type="PROSITE" id="PS01175">
    <property type="entry name" value="RIBONUCLEASE_II"/>
    <property type="match status" value="1"/>
</dbReference>
<dbReference type="RefSeq" id="WP_121622421.1">
    <property type="nucleotide sequence ID" value="NZ_JACIIW010000006.1"/>
</dbReference>
<dbReference type="HAMAP" id="MF_01895">
    <property type="entry name" value="RNase_R"/>
    <property type="match status" value="1"/>
</dbReference>
<evidence type="ECO:0000256" key="6">
    <source>
        <dbReference type="ARBA" id="ARBA00022884"/>
    </source>
</evidence>
<proteinExistence type="inferred from homology"/>
<feature type="compositionally biased region" description="Basic residues" evidence="8">
    <location>
        <begin position="769"/>
        <end position="785"/>
    </location>
</feature>
<comment type="caution">
    <text evidence="10">The sequence shown here is derived from an EMBL/GenBank/DDBJ whole genome shotgun (WGS) entry which is preliminary data.</text>
</comment>
<comment type="catalytic activity">
    <reaction evidence="1 7">
        <text>Exonucleolytic cleavage in the 3'- to 5'-direction to yield nucleoside 5'-phosphates.</text>
        <dbReference type="EC" id="3.1.13.1"/>
    </reaction>
</comment>
<dbReference type="Pfam" id="PF00575">
    <property type="entry name" value="S1"/>
    <property type="match status" value="1"/>
</dbReference>
<dbReference type="NCBIfam" id="TIGR02063">
    <property type="entry name" value="RNase_R"/>
    <property type="match status" value="1"/>
</dbReference>
<dbReference type="InterPro" id="IPR040476">
    <property type="entry name" value="CSD2"/>
</dbReference>
<evidence type="ECO:0000256" key="1">
    <source>
        <dbReference type="ARBA" id="ARBA00001849"/>
    </source>
</evidence>
<dbReference type="GO" id="GO:0005829">
    <property type="term" value="C:cytosol"/>
    <property type="evidence" value="ECO:0007669"/>
    <property type="project" value="TreeGrafter"/>
</dbReference>
<dbReference type="InterPro" id="IPR050180">
    <property type="entry name" value="RNR_Ribonuclease"/>
</dbReference>
<evidence type="ECO:0000313" key="10">
    <source>
        <dbReference type="EMBL" id="RLP80630.1"/>
    </source>
</evidence>
<dbReference type="GO" id="GO:0008859">
    <property type="term" value="F:exoribonuclease II activity"/>
    <property type="evidence" value="ECO:0007669"/>
    <property type="project" value="UniProtKB-UniRule"/>
</dbReference>
<organism evidence="10 11">
    <name type="scientific">Xanthobacter tagetidis</name>
    <dbReference type="NCBI Taxonomy" id="60216"/>
    <lineage>
        <taxon>Bacteria</taxon>
        <taxon>Pseudomonadati</taxon>
        <taxon>Pseudomonadota</taxon>
        <taxon>Alphaproteobacteria</taxon>
        <taxon>Hyphomicrobiales</taxon>
        <taxon>Xanthobacteraceae</taxon>
        <taxon>Xanthobacter</taxon>
    </lineage>
</organism>
<dbReference type="Pfam" id="PF17876">
    <property type="entry name" value="CSD2"/>
    <property type="match status" value="1"/>
</dbReference>
<dbReference type="InterPro" id="IPR001900">
    <property type="entry name" value="RNase_II/R"/>
</dbReference>
<dbReference type="SUPFAM" id="SSF50249">
    <property type="entry name" value="Nucleic acid-binding proteins"/>
    <property type="match status" value="3"/>
</dbReference>
<dbReference type="InterPro" id="IPR022966">
    <property type="entry name" value="RNase_II/R_CS"/>
</dbReference>
<dbReference type="GO" id="GO:0003723">
    <property type="term" value="F:RNA binding"/>
    <property type="evidence" value="ECO:0007669"/>
    <property type="project" value="UniProtKB-UniRule"/>
</dbReference>
<dbReference type="EC" id="3.1.13.1" evidence="7"/>
<evidence type="ECO:0000256" key="4">
    <source>
        <dbReference type="ARBA" id="ARBA00022801"/>
    </source>
</evidence>
<keyword evidence="11" id="KW-1185">Reference proteome</keyword>
<accession>A0A3L7ALM9</accession>
<evidence type="ECO:0000256" key="3">
    <source>
        <dbReference type="ARBA" id="ARBA00022722"/>
    </source>
</evidence>
<dbReference type="InterPro" id="IPR011805">
    <property type="entry name" value="RNase_R"/>
</dbReference>
<feature type="domain" description="S1 motif" evidence="9">
    <location>
        <begin position="641"/>
        <end position="722"/>
    </location>
</feature>
<dbReference type="NCBIfam" id="TIGR00358">
    <property type="entry name" value="3_prime_RNase"/>
    <property type="match status" value="1"/>
</dbReference>
<keyword evidence="2 7" id="KW-0963">Cytoplasm</keyword>
<evidence type="ECO:0000256" key="2">
    <source>
        <dbReference type="ARBA" id="ARBA00022490"/>
    </source>
</evidence>
<dbReference type="InterPro" id="IPR004476">
    <property type="entry name" value="RNase_II/RNase_R"/>
</dbReference>
<keyword evidence="5 7" id="KW-0269">Exonuclease</keyword>
<name>A0A3L7ALM9_9HYPH</name>
<keyword evidence="4 7" id="KW-0378">Hydrolase</keyword>
<dbReference type="Proteomes" id="UP000269692">
    <property type="component" value="Unassembled WGS sequence"/>
</dbReference>
<evidence type="ECO:0000256" key="8">
    <source>
        <dbReference type="SAM" id="MobiDB-lite"/>
    </source>
</evidence>
<evidence type="ECO:0000313" key="11">
    <source>
        <dbReference type="Proteomes" id="UP000269692"/>
    </source>
</evidence>
<dbReference type="InterPro" id="IPR012340">
    <property type="entry name" value="NA-bd_OB-fold"/>
</dbReference>
<dbReference type="SMART" id="SM00955">
    <property type="entry name" value="RNB"/>
    <property type="match status" value="1"/>
</dbReference>
<dbReference type="PANTHER" id="PTHR23355">
    <property type="entry name" value="RIBONUCLEASE"/>
    <property type="match status" value="1"/>
</dbReference>
<evidence type="ECO:0000256" key="5">
    <source>
        <dbReference type="ARBA" id="ARBA00022839"/>
    </source>
</evidence>